<proteinExistence type="predicted"/>
<feature type="region of interest" description="Disordered" evidence="1">
    <location>
        <begin position="94"/>
        <end position="123"/>
    </location>
</feature>
<evidence type="ECO:0000256" key="1">
    <source>
        <dbReference type="SAM" id="MobiDB-lite"/>
    </source>
</evidence>
<feature type="compositionally biased region" description="Polar residues" evidence="1">
    <location>
        <begin position="109"/>
        <end position="123"/>
    </location>
</feature>
<evidence type="ECO:0000313" key="2">
    <source>
        <dbReference type="EMBL" id="KAK5113086.1"/>
    </source>
</evidence>
<evidence type="ECO:0000313" key="3">
    <source>
        <dbReference type="Proteomes" id="UP001310890"/>
    </source>
</evidence>
<name>A0AAN7YGP7_9PEZI</name>
<feature type="compositionally biased region" description="Polar residues" evidence="1">
    <location>
        <begin position="159"/>
        <end position="171"/>
    </location>
</feature>
<dbReference type="AlphaFoldDB" id="A0AAN7YGP7"/>
<feature type="region of interest" description="Disordered" evidence="1">
    <location>
        <begin position="150"/>
        <end position="209"/>
    </location>
</feature>
<sequence length="477" mass="53641">MASSLIMRGSPPASRPNLGGVIFQNVLAEDLAGDVKCDCEGGVPQEKSLYVLCVDCREYSHTICQLPVSSHLGRKQSEAGYICRPCQTVNRSASAKKGYEARMRGGGSTKRSSAKTTQRRNTLPTDVVKHKKITNSARYVHEPQTLSRSTLFGARKSAPSGSSELRVTSEGSYDGLGDLSDEGQAQIKGEDWDEDEDENEKHELQSQVQRKLARYRIESGNLRRPDRHAEDHCKELDEKYGDPIEAWREGLDEAPMVSCQCEDNPMADLFACLVCVHCSRLQHKACLPHAEEDNDPVGHRRLCVGCRATRAEESERIRDQKVAKAKHKLRKLHKEWQTATVTRETKLRHVVSTKFWKDYCLLPPGQSNPLALEQTRTYFSPIHGQTLPLHPAPCTWTDRVVQDFNTLVSKENAQLVREVNGEDEHAFEYGRPERLRRSLNTLAVLTVYHGIYEGNKERLGVLAEVLGLDERGTVWKG</sequence>
<organism evidence="2 3">
    <name type="scientific">Meristemomyces frigidus</name>
    <dbReference type="NCBI Taxonomy" id="1508187"/>
    <lineage>
        <taxon>Eukaryota</taxon>
        <taxon>Fungi</taxon>
        <taxon>Dikarya</taxon>
        <taxon>Ascomycota</taxon>
        <taxon>Pezizomycotina</taxon>
        <taxon>Dothideomycetes</taxon>
        <taxon>Dothideomycetidae</taxon>
        <taxon>Mycosphaerellales</taxon>
        <taxon>Teratosphaeriaceae</taxon>
        <taxon>Meristemomyces</taxon>
    </lineage>
</organism>
<gene>
    <name evidence="2" type="ORF">LTR62_003665</name>
</gene>
<protein>
    <submittedName>
        <fullName evidence="2">Uncharacterized protein</fullName>
    </submittedName>
</protein>
<accession>A0AAN7YGP7</accession>
<dbReference type="Proteomes" id="UP001310890">
    <property type="component" value="Unassembled WGS sequence"/>
</dbReference>
<comment type="caution">
    <text evidence="2">The sequence shown here is derived from an EMBL/GenBank/DDBJ whole genome shotgun (WGS) entry which is preliminary data.</text>
</comment>
<reference evidence="2" key="1">
    <citation type="submission" date="2023-08" db="EMBL/GenBank/DDBJ databases">
        <title>Black Yeasts Isolated from many extreme environments.</title>
        <authorList>
            <person name="Coleine C."/>
            <person name="Stajich J.E."/>
            <person name="Selbmann L."/>
        </authorList>
    </citation>
    <scope>NUCLEOTIDE SEQUENCE</scope>
    <source>
        <strain evidence="2">CCFEE 5401</strain>
    </source>
</reference>
<dbReference type="EMBL" id="JAVRRL010000026">
    <property type="protein sequence ID" value="KAK5113086.1"/>
    <property type="molecule type" value="Genomic_DNA"/>
</dbReference>